<evidence type="ECO:0000313" key="17">
    <source>
        <dbReference type="Proteomes" id="UP000075324"/>
    </source>
</evidence>
<dbReference type="InterPro" id="IPR005467">
    <property type="entry name" value="His_kinase_dom"/>
</dbReference>
<evidence type="ECO:0000256" key="5">
    <source>
        <dbReference type="ARBA" id="ARBA00022553"/>
    </source>
</evidence>
<dbReference type="Pfam" id="PF02518">
    <property type="entry name" value="HATPase_c"/>
    <property type="match status" value="1"/>
</dbReference>
<dbReference type="GO" id="GO:0005886">
    <property type="term" value="C:plasma membrane"/>
    <property type="evidence" value="ECO:0007669"/>
    <property type="project" value="UniProtKB-SubCell"/>
</dbReference>
<keyword evidence="9" id="KW-0418">Kinase</keyword>
<dbReference type="InterPro" id="IPR003661">
    <property type="entry name" value="HisK_dim/P_dom"/>
</dbReference>
<keyword evidence="8" id="KW-0547">Nucleotide-binding</keyword>
<reference evidence="16 17" key="1">
    <citation type="submission" date="2016-01" db="EMBL/GenBank/DDBJ databases">
        <title>Draft Genome Sequences of Seven Thermophilic Sporeformers Isolated from Foods.</title>
        <authorList>
            <person name="Berendsen E.M."/>
            <person name="Wells-Bennik M.H."/>
            <person name="Krawcyk A.O."/>
            <person name="De Jong A."/>
            <person name="Holsappel S."/>
            <person name="Eijlander R.T."/>
            <person name="Kuipers O.P."/>
        </authorList>
    </citation>
    <scope>NUCLEOTIDE SEQUENCE [LARGE SCALE GENOMIC DNA]</scope>
    <source>
        <strain evidence="16 17">B4110</strain>
    </source>
</reference>
<keyword evidence="4" id="KW-1003">Cell membrane</keyword>
<evidence type="ECO:0000256" key="13">
    <source>
        <dbReference type="ARBA" id="ARBA00023136"/>
    </source>
</evidence>
<dbReference type="GO" id="GO:0004721">
    <property type="term" value="F:phosphoprotein phosphatase activity"/>
    <property type="evidence" value="ECO:0007669"/>
    <property type="project" value="TreeGrafter"/>
</dbReference>
<evidence type="ECO:0000256" key="7">
    <source>
        <dbReference type="ARBA" id="ARBA00022692"/>
    </source>
</evidence>
<evidence type="ECO:0000256" key="1">
    <source>
        <dbReference type="ARBA" id="ARBA00000085"/>
    </source>
</evidence>
<keyword evidence="7 14" id="KW-0812">Transmembrane</keyword>
<evidence type="ECO:0000256" key="12">
    <source>
        <dbReference type="ARBA" id="ARBA00023012"/>
    </source>
</evidence>
<feature type="domain" description="Histidine kinase" evidence="15">
    <location>
        <begin position="125"/>
        <end position="338"/>
    </location>
</feature>
<dbReference type="FunFam" id="3.30.565.10:FF:000057">
    <property type="entry name" value="Sensor histidine kinase"/>
    <property type="match status" value="1"/>
</dbReference>
<keyword evidence="10" id="KW-0067">ATP-binding</keyword>
<dbReference type="GO" id="GO:0016036">
    <property type="term" value="P:cellular response to phosphate starvation"/>
    <property type="evidence" value="ECO:0007669"/>
    <property type="project" value="TreeGrafter"/>
</dbReference>
<name>A0A150MUH1_9BACL</name>
<comment type="catalytic activity">
    <reaction evidence="1">
        <text>ATP + protein L-histidine = ADP + protein N-phospho-L-histidine.</text>
        <dbReference type="EC" id="2.7.13.3"/>
    </reaction>
</comment>
<evidence type="ECO:0000259" key="15">
    <source>
        <dbReference type="PROSITE" id="PS50109"/>
    </source>
</evidence>
<evidence type="ECO:0000256" key="8">
    <source>
        <dbReference type="ARBA" id="ARBA00022741"/>
    </source>
</evidence>
<dbReference type="CDD" id="cd00082">
    <property type="entry name" value="HisKA"/>
    <property type="match status" value="1"/>
</dbReference>
<keyword evidence="13 14" id="KW-0472">Membrane</keyword>
<dbReference type="SMART" id="SM00387">
    <property type="entry name" value="HATPase_c"/>
    <property type="match status" value="1"/>
</dbReference>
<evidence type="ECO:0000313" key="16">
    <source>
        <dbReference type="EMBL" id="KYD28108.1"/>
    </source>
</evidence>
<sequence>MKLFLREHIPLTVFHLLHAVLLLSIVYLYMLEQSFHPSFGMFVYLFVISLVCIVMFLTWRYWRQSHAYRFLSSNLRQLDMSTHPFSGSPLLHAFQKLLHSQYRYYTKELQALHKEMDDASLFMNQWVHQMKTPVSVMDLLLQNFDIQDQFDREFVNSMREELERLQHGLELALYSERIKRFSHDFHVKRLPLKTMVNHVIQHYKRSFIRNRIHPIVEIPETIFVETDQKWFQFALSQIVINAIKYSKNVSNQIVLSAVQRENEVFLSVQDFGVGIPKQDIGRVFEPFFTGMNGRRFRESTGMGLYLVKQIVDHLAHGITISAEEGKGTTVTITFYNVTKM</sequence>
<dbReference type="PRINTS" id="PR00344">
    <property type="entry name" value="BCTRLSENSOR"/>
</dbReference>
<dbReference type="Proteomes" id="UP000075324">
    <property type="component" value="Unassembled WGS sequence"/>
</dbReference>
<keyword evidence="6" id="KW-0808">Transferase</keyword>
<dbReference type="InterPro" id="IPR050351">
    <property type="entry name" value="BphY/WalK/GraS-like"/>
</dbReference>
<dbReference type="PANTHER" id="PTHR45453:SF2">
    <property type="entry name" value="HISTIDINE KINASE"/>
    <property type="match status" value="1"/>
</dbReference>
<dbReference type="EMBL" id="LQYW01000084">
    <property type="protein sequence ID" value="KYD28108.1"/>
    <property type="molecule type" value="Genomic_DNA"/>
</dbReference>
<feature type="transmembrane region" description="Helical" evidence="14">
    <location>
        <begin position="42"/>
        <end position="62"/>
    </location>
</feature>
<dbReference type="AlphaFoldDB" id="A0A150MUH1"/>
<proteinExistence type="predicted"/>
<dbReference type="Gene3D" id="3.30.565.10">
    <property type="entry name" value="Histidine kinase-like ATPase, C-terminal domain"/>
    <property type="match status" value="1"/>
</dbReference>
<comment type="caution">
    <text evidence="16">The sequence shown here is derived from an EMBL/GenBank/DDBJ whole genome shotgun (WGS) entry which is preliminary data.</text>
</comment>
<comment type="subcellular location">
    <subcellularLocation>
        <location evidence="2">Cell membrane</location>
        <topology evidence="2">Multi-pass membrane protein</topology>
    </subcellularLocation>
</comment>
<dbReference type="RefSeq" id="WP_062678448.1">
    <property type="nucleotide sequence ID" value="NZ_LQYW01000084.1"/>
</dbReference>
<dbReference type="EC" id="2.7.13.3" evidence="3"/>
<dbReference type="GO" id="GO:0005524">
    <property type="term" value="F:ATP binding"/>
    <property type="evidence" value="ECO:0007669"/>
    <property type="project" value="UniProtKB-KW"/>
</dbReference>
<evidence type="ECO:0000256" key="11">
    <source>
        <dbReference type="ARBA" id="ARBA00022989"/>
    </source>
</evidence>
<evidence type="ECO:0000256" key="4">
    <source>
        <dbReference type="ARBA" id="ARBA00022475"/>
    </source>
</evidence>
<dbReference type="InterPro" id="IPR036890">
    <property type="entry name" value="HATPase_C_sf"/>
</dbReference>
<dbReference type="InterPro" id="IPR003594">
    <property type="entry name" value="HATPase_dom"/>
</dbReference>
<keyword evidence="5" id="KW-0597">Phosphoprotein</keyword>
<evidence type="ECO:0000256" key="9">
    <source>
        <dbReference type="ARBA" id="ARBA00022777"/>
    </source>
</evidence>
<dbReference type="PATRIC" id="fig|153151.4.peg.85"/>
<evidence type="ECO:0000256" key="14">
    <source>
        <dbReference type="SAM" id="Phobius"/>
    </source>
</evidence>
<organism evidence="16 17">
    <name type="scientific">Parageobacillus toebii</name>
    <dbReference type="NCBI Taxonomy" id="153151"/>
    <lineage>
        <taxon>Bacteria</taxon>
        <taxon>Bacillati</taxon>
        <taxon>Bacillota</taxon>
        <taxon>Bacilli</taxon>
        <taxon>Bacillales</taxon>
        <taxon>Anoxybacillaceae</taxon>
        <taxon>Parageobacillus</taxon>
    </lineage>
</organism>
<evidence type="ECO:0000256" key="6">
    <source>
        <dbReference type="ARBA" id="ARBA00022679"/>
    </source>
</evidence>
<evidence type="ECO:0000256" key="3">
    <source>
        <dbReference type="ARBA" id="ARBA00012438"/>
    </source>
</evidence>
<evidence type="ECO:0000256" key="10">
    <source>
        <dbReference type="ARBA" id="ARBA00022840"/>
    </source>
</evidence>
<feature type="transmembrane region" description="Helical" evidence="14">
    <location>
        <begin position="12"/>
        <end position="30"/>
    </location>
</feature>
<keyword evidence="12" id="KW-0902">Two-component regulatory system</keyword>
<evidence type="ECO:0000256" key="2">
    <source>
        <dbReference type="ARBA" id="ARBA00004651"/>
    </source>
</evidence>
<dbReference type="GO" id="GO:0000155">
    <property type="term" value="F:phosphorelay sensor kinase activity"/>
    <property type="evidence" value="ECO:0007669"/>
    <property type="project" value="InterPro"/>
</dbReference>
<keyword evidence="11 14" id="KW-1133">Transmembrane helix</keyword>
<gene>
    <name evidence="16" type="ORF">B4110_0510</name>
</gene>
<protein>
    <recommendedName>
        <fullName evidence="3">histidine kinase</fullName>
        <ecNumber evidence="3">2.7.13.3</ecNumber>
    </recommendedName>
</protein>
<dbReference type="PANTHER" id="PTHR45453">
    <property type="entry name" value="PHOSPHATE REGULON SENSOR PROTEIN PHOR"/>
    <property type="match status" value="1"/>
</dbReference>
<dbReference type="InterPro" id="IPR004358">
    <property type="entry name" value="Sig_transdc_His_kin-like_C"/>
</dbReference>
<dbReference type="PROSITE" id="PS50109">
    <property type="entry name" value="HIS_KIN"/>
    <property type="match status" value="1"/>
</dbReference>
<dbReference type="SUPFAM" id="SSF55874">
    <property type="entry name" value="ATPase domain of HSP90 chaperone/DNA topoisomerase II/histidine kinase"/>
    <property type="match status" value="1"/>
</dbReference>
<accession>A0A150MUH1</accession>